<dbReference type="AlphaFoldDB" id="A0A0F9LEG1"/>
<gene>
    <name evidence="2" type="ORF">LCGC14_1209660</name>
</gene>
<protein>
    <recommendedName>
        <fullName evidence="1">DUF7678 domain-containing protein</fullName>
    </recommendedName>
</protein>
<feature type="domain" description="DUF7678" evidence="1">
    <location>
        <begin position="39"/>
        <end position="97"/>
    </location>
</feature>
<reference evidence="2" key="1">
    <citation type="journal article" date="2015" name="Nature">
        <title>Complex archaea that bridge the gap between prokaryotes and eukaryotes.</title>
        <authorList>
            <person name="Spang A."/>
            <person name="Saw J.H."/>
            <person name="Jorgensen S.L."/>
            <person name="Zaremba-Niedzwiedzka K."/>
            <person name="Martijn J."/>
            <person name="Lind A.E."/>
            <person name="van Eijk R."/>
            <person name="Schleper C."/>
            <person name="Guy L."/>
            <person name="Ettema T.J."/>
        </authorList>
    </citation>
    <scope>NUCLEOTIDE SEQUENCE</scope>
</reference>
<sequence length="99" mass="10624">MYSTLPRNATGDLYRLSGVFEIENVTGSAITGKTNDGLFDIQAVIGRRPMPAGIQGGRISLLRVYDSAGPVVHYNGGWMVLPKPGLHRDLLDSIVKAVA</sequence>
<accession>A0A0F9LEG1</accession>
<name>A0A0F9LEG1_9ZZZZ</name>
<comment type="caution">
    <text evidence="2">The sequence shown here is derived from an EMBL/GenBank/DDBJ whole genome shotgun (WGS) entry which is preliminary data.</text>
</comment>
<dbReference type="Pfam" id="PF24726">
    <property type="entry name" value="DUF7678"/>
    <property type="match status" value="1"/>
</dbReference>
<evidence type="ECO:0000259" key="1">
    <source>
        <dbReference type="Pfam" id="PF24726"/>
    </source>
</evidence>
<organism evidence="2">
    <name type="scientific">marine sediment metagenome</name>
    <dbReference type="NCBI Taxonomy" id="412755"/>
    <lineage>
        <taxon>unclassified sequences</taxon>
        <taxon>metagenomes</taxon>
        <taxon>ecological metagenomes</taxon>
    </lineage>
</organism>
<dbReference type="EMBL" id="LAZR01006283">
    <property type="protein sequence ID" value="KKM93314.1"/>
    <property type="molecule type" value="Genomic_DNA"/>
</dbReference>
<dbReference type="InterPro" id="IPR056095">
    <property type="entry name" value="DUF7678"/>
</dbReference>
<proteinExistence type="predicted"/>
<evidence type="ECO:0000313" key="2">
    <source>
        <dbReference type="EMBL" id="KKM93314.1"/>
    </source>
</evidence>